<evidence type="ECO:0000313" key="1">
    <source>
        <dbReference type="EMBL" id="GBM43037.1"/>
    </source>
</evidence>
<evidence type="ECO:0000313" key="2">
    <source>
        <dbReference type="Proteomes" id="UP000499080"/>
    </source>
</evidence>
<organism evidence="1 2">
    <name type="scientific">Araneus ventricosus</name>
    <name type="common">Orbweaver spider</name>
    <name type="synonym">Epeira ventricosa</name>
    <dbReference type="NCBI Taxonomy" id="182803"/>
    <lineage>
        <taxon>Eukaryota</taxon>
        <taxon>Metazoa</taxon>
        <taxon>Ecdysozoa</taxon>
        <taxon>Arthropoda</taxon>
        <taxon>Chelicerata</taxon>
        <taxon>Arachnida</taxon>
        <taxon>Araneae</taxon>
        <taxon>Araneomorphae</taxon>
        <taxon>Entelegynae</taxon>
        <taxon>Araneoidea</taxon>
        <taxon>Araneidae</taxon>
        <taxon>Araneus</taxon>
    </lineage>
</organism>
<keyword evidence="2" id="KW-1185">Reference proteome</keyword>
<reference evidence="1 2" key="1">
    <citation type="journal article" date="2019" name="Sci. Rep.">
        <title>Orb-weaving spider Araneus ventricosus genome elucidates the spidroin gene catalogue.</title>
        <authorList>
            <person name="Kono N."/>
            <person name="Nakamura H."/>
            <person name="Ohtoshi R."/>
            <person name="Moran D.A.P."/>
            <person name="Shinohara A."/>
            <person name="Yoshida Y."/>
            <person name="Fujiwara M."/>
            <person name="Mori M."/>
            <person name="Tomita M."/>
            <person name="Arakawa K."/>
        </authorList>
    </citation>
    <scope>NUCLEOTIDE SEQUENCE [LARGE SCALE GENOMIC DNA]</scope>
</reference>
<accession>A0A4Y2FPR4</accession>
<dbReference type="EMBL" id="BGPR01174751">
    <property type="protein sequence ID" value="GBM43037.1"/>
    <property type="molecule type" value="Genomic_DNA"/>
</dbReference>
<sequence>MPEHITVQLPCDGTGLDSICSYLFKKIRSNDKGSRKTTPYCIFVRTQGLFLDSVRVFHCTNLTFVRVNVPIEVKVGFVIPQNVPWSSDVNYHSSKELKCKSCTNLSGDRPAIGAQAGYCRDKISKSAVRFFLTVEYGISNTRETTGILTLPCGNSLLASTTAVTTSSTLEDGICFRSLPGTMPSCPVVSNCYIILRRAHGDIGPLRIRFIRRNSFTAATEFCWFR</sequence>
<name>A0A4Y2FPR4_ARAVE</name>
<dbReference type="AlphaFoldDB" id="A0A4Y2FPR4"/>
<dbReference type="OrthoDB" id="6473238at2759"/>
<proteinExistence type="predicted"/>
<comment type="caution">
    <text evidence="1">The sequence shown here is derived from an EMBL/GenBank/DDBJ whole genome shotgun (WGS) entry which is preliminary data.</text>
</comment>
<gene>
    <name evidence="1" type="ORF">AVEN_127172_1</name>
</gene>
<protein>
    <submittedName>
        <fullName evidence="1">Uncharacterized protein</fullName>
    </submittedName>
</protein>
<dbReference type="Proteomes" id="UP000499080">
    <property type="component" value="Unassembled WGS sequence"/>
</dbReference>